<dbReference type="InterPro" id="IPR023614">
    <property type="entry name" value="Porin_dom_sf"/>
</dbReference>
<keyword evidence="1" id="KW-0732">Signal</keyword>
<dbReference type="SUPFAM" id="SSF56935">
    <property type="entry name" value="Porins"/>
    <property type="match status" value="1"/>
</dbReference>
<comment type="caution">
    <text evidence="3">The sequence shown here is derived from an EMBL/GenBank/DDBJ whole genome shotgun (WGS) entry which is preliminary data.</text>
</comment>
<reference evidence="3 4" key="1">
    <citation type="submission" date="2013-09" db="EMBL/GenBank/DDBJ databases">
        <title>Genome sequencing of Phaeobacter antarcticus sp. nov. SM1211.</title>
        <authorList>
            <person name="Zhang X.-Y."/>
            <person name="Liu C."/>
            <person name="Chen X.-L."/>
            <person name="Xie B.-B."/>
            <person name="Qin Q.-L."/>
            <person name="Rong J.-C."/>
            <person name="Zhang Y.-Z."/>
        </authorList>
    </citation>
    <scope>NUCLEOTIDE SEQUENCE [LARGE SCALE GENOMIC DNA]</scope>
    <source>
        <strain evidence="3 4">SM1211</strain>
    </source>
</reference>
<accession>A0A2G8RFI9</accession>
<protein>
    <recommendedName>
        <fullName evidence="2">Porin domain-containing protein</fullName>
    </recommendedName>
</protein>
<evidence type="ECO:0000259" key="2">
    <source>
        <dbReference type="Pfam" id="PF13609"/>
    </source>
</evidence>
<evidence type="ECO:0000313" key="4">
    <source>
        <dbReference type="Proteomes" id="UP000231259"/>
    </source>
</evidence>
<dbReference type="GO" id="GO:0016020">
    <property type="term" value="C:membrane"/>
    <property type="evidence" value="ECO:0007669"/>
    <property type="project" value="InterPro"/>
</dbReference>
<keyword evidence="4" id="KW-1185">Reference proteome</keyword>
<organism evidence="3 4">
    <name type="scientific">Puniceibacterium antarcticum</name>
    <dbReference type="NCBI Taxonomy" id="1206336"/>
    <lineage>
        <taxon>Bacteria</taxon>
        <taxon>Pseudomonadati</taxon>
        <taxon>Pseudomonadota</taxon>
        <taxon>Alphaproteobacteria</taxon>
        <taxon>Rhodobacterales</taxon>
        <taxon>Paracoccaceae</taxon>
        <taxon>Puniceibacterium</taxon>
    </lineage>
</organism>
<dbReference type="OrthoDB" id="7326315at2"/>
<dbReference type="GO" id="GO:0015288">
    <property type="term" value="F:porin activity"/>
    <property type="evidence" value="ECO:0007669"/>
    <property type="project" value="InterPro"/>
</dbReference>
<dbReference type="Gene3D" id="2.40.160.10">
    <property type="entry name" value="Porin"/>
    <property type="match status" value="1"/>
</dbReference>
<dbReference type="AlphaFoldDB" id="A0A2G8RFI9"/>
<evidence type="ECO:0000313" key="3">
    <source>
        <dbReference type="EMBL" id="PIL20345.1"/>
    </source>
</evidence>
<sequence length="373" mass="38199">MKKILFATTALVASAGFASAQDLGVAMTGSAEMGIFSKDRLNVNTGAVTESDSQFFTDLDIRFTMSGVADNGLTFGATIDLDEAADRNNPGKFETPSDQGGEAIFVSFGGATFTMGDTDGAYDARIGEVALAGGSLNDDETTHLGFDDQDGLFDGFASGIDGSADGQVARFDYTFSTFTFSLSMEQGDNGAGDVDNIYGAGVSYDTVMAGINLGLGLGYQAQNDFADSVGFSVIGGMSNGFSAGISYASTNFDDNAQRGATNAVAATPATVDLVTGAIIPGTAAIAAEFAIGDETQKNFGIGFGYEMNAFAVGLNYGKVTNANGVDGFDVEGVGLAAAYDLGGGLQAQFGYGHSYSDDFDNVNSYSAGLSMSF</sequence>
<dbReference type="Proteomes" id="UP000231259">
    <property type="component" value="Unassembled WGS sequence"/>
</dbReference>
<gene>
    <name evidence="3" type="ORF">P775_10370</name>
</gene>
<dbReference type="RefSeq" id="WP_099910842.1">
    <property type="nucleotide sequence ID" value="NZ_AWWI01000064.1"/>
</dbReference>
<dbReference type="Pfam" id="PF13609">
    <property type="entry name" value="Porin_4"/>
    <property type="match status" value="1"/>
</dbReference>
<dbReference type="EMBL" id="AWWI01000064">
    <property type="protein sequence ID" value="PIL20345.1"/>
    <property type="molecule type" value="Genomic_DNA"/>
</dbReference>
<name>A0A2G8RFI9_9RHOB</name>
<evidence type="ECO:0000256" key="1">
    <source>
        <dbReference type="SAM" id="SignalP"/>
    </source>
</evidence>
<feature type="signal peptide" evidence="1">
    <location>
        <begin position="1"/>
        <end position="20"/>
    </location>
</feature>
<feature type="domain" description="Porin" evidence="2">
    <location>
        <begin position="7"/>
        <end position="357"/>
    </location>
</feature>
<proteinExistence type="predicted"/>
<dbReference type="InterPro" id="IPR033900">
    <property type="entry name" value="Gram_neg_porin_domain"/>
</dbReference>
<feature type="chain" id="PRO_5013829473" description="Porin domain-containing protein" evidence="1">
    <location>
        <begin position="21"/>
        <end position="373"/>
    </location>
</feature>